<organism evidence="2 3">
    <name type="scientific">Trametes cubensis</name>
    <dbReference type="NCBI Taxonomy" id="1111947"/>
    <lineage>
        <taxon>Eukaryota</taxon>
        <taxon>Fungi</taxon>
        <taxon>Dikarya</taxon>
        <taxon>Basidiomycota</taxon>
        <taxon>Agaricomycotina</taxon>
        <taxon>Agaricomycetes</taxon>
        <taxon>Polyporales</taxon>
        <taxon>Polyporaceae</taxon>
        <taxon>Trametes</taxon>
    </lineage>
</organism>
<dbReference type="InterPro" id="IPR001810">
    <property type="entry name" value="F-box_dom"/>
</dbReference>
<reference evidence="2" key="1">
    <citation type="submission" date="2022-11" db="EMBL/GenBank/DDBJ databases">
        <title>Genome Sequence of Cubamyces cubensis.</title>
        <authorList>
            <person name="Buettner E."/>
        </authorList>
    </citation>
    <scope>NUCLEOTIDE SEQUENCE</scope>
    <source>
        <strain evidence="2">MPL-01</strain>
    </source>
</reference>
<dbReference type="InterPro" id="IPR036047">
    <property type="entry name" value="F-box-like_dom_sf"/>
</dbReference>
<evidence type="ECO:0000313" key="2">
    <source>
        <dbReference type="EMBL" id="KAJ8461943.1"/>
    </source>
</evidence>
<dbReference type="CDD" id="cd09917">
    <property type="entry name" value="F-box_SF"/>
    <property type="match status" value="1"/>
</dbReference>
<gene>
    <name evidence="2" type="ORF">ONZ51_g11218</name>
</gene>
<dbReference type="EMBL" id="JAPEVG010000510">
    <property type="protein sequence ID" value="KAJ8461943.1"/>
    <property type="molecule type" value="Genomic_DNA"/>
</dbReference>
<feature type="domain" description="F-box" evidence="1">
    <location>
        <begin position="10"/>
        <end position="33"/>
    </location>
</feature>
<evidence type="ECO:0000259" key="1">
    <source>
        <dbReference type="Pfam" id="PF00646"/>
    </source>
</evidence>
<sequence>MQIELIYDTVFSFLPPKDLVTFAKVSRALRSAVFDYFGHAYAPHRLLSRFVQDVDAFRNLQARTATLISGLAALDFFKRSSHLSDTLELYVHFIHRREVVLWFAQRGYQFLPSDTQSQDLEYTVTEGLVQLNDMSYGIAGTFLFSKDGSEAATVRIIVAARGPMEVILRFYSTCMLNVISYEKAYCIFPRATLHENCALRNRAPEGVYIYSKREVEKYESRGITMMDEVDPAEQTRSDSSSTFALGWRWIDDGASWVIKLDTQRITTLPTTNEVSTPLRYDPVTISGFSLRFDTTRKARLQYTIIDGPTTKYSYVLGDQDLIEQLIDAVFCRSPVWDDK</sequence>
<name>A0AAD7X487_9APHY</name>
<comment type="caution">
    <text evidence="2">The sequence shown here is derived from an EMBL/GenBank/DDBJ whole genome shotgun (WGS) entry which is preliminary data.</text>
</comment>
<proteinExistence type="predicted"/>
<protein>
    <recommendedName>
        <fullName evidence="1">F-box domain-containing protein</fullName>
    </recommendedName>
</protein>
<dbReference type="Pfam" id="PF00646">
    <property type="entry name" value="F-box"/>
    <property type="match status" value="1"/>
</dbReference>
<accession>A0AAD7X487</accession>
<dbReference type="AlphaFoldDB" id="A0AAD7X487"/>
<dbReference type="SUPFAM" id="SSF81383">
    <property type="entry name" value="F-box domain"/>
    <property type="match status" value="1"/>
</dbReference>
<dbReference type="Proteomes" id="UP001215151">
    <property type="component" value="Unassembled WGS sequence"/>
</dbReference>
<keyword evidence="3" id="KW-1185">Reference proteome</keyword>
<evidence type="ECO:0000313" key="3">
    <source>
        <dbReference type="Proteomes" id="UP001215151"/>
    </source>
</evidence>